<dbReference type="PROSITE" id="PS50110">
    <property type="entry name" value="RESPONSE_REGULATORY"/>
    <property type="match status" value="1"/>
</dbReference>
<dbReference type="Gene3D" id="3.40.50.2300">
    <property type="match status" value="1"/>
</dbReference>
<evidence type="ECO:0000256" key="4">
    <source>
        <dbReference type="PROSITE-ProRule" id="PRU00169"/>
    </source>
</evidence>
<proteinExistence type="predicted"/>
<evidence type="ECO:0000256" key="3">
    <source>
        <dbReference type="ARBA" id="ARBA00023163"/>
    </source>
</evidence>
<dbReference type="Pfam" id="PF00196">
    <property type="entry name" value="GerE"/>
    <property type="match status" value="1"/>
</dbReference>
<feature type="domain" description="Response regulatory" evidence="6">
    <location>
        <begin position="2"/>
        <end position="116"/>
    </location>
</feature>
<sequence length="196" mass="21353">MRIYLLDDDPKVLAANGFLLKAMGHDSQGWTEPARFLKELGDNTEAVLLLDLAMPEMDGLEVLAELNRRRCPVAVILLTGHGDVPQAVKAMKLGAVDFLEKPVDARRLADVLARASKCAADLRAEADARQRVARLSAREHEVVSLVAQGLTNKAIAESLCVAVRTVEVHRAAAMAKLEAANMAELLHCWQLAQGRE</sequence>
<evidence type="ECO:0000256" key="2">
    <source>
        <dbReference type="ARBA" id="ARBA00023125"/>
    </source>
</evidence>
<gene>
    <name evidence="7" type="ORF">AB9R89_03060</name>
</gene>
<accession>A0ABW7NYS3</accession>
<dbReference type="CDD" id="cd06170">
    <property type="entry name" value="LuxR_C_like"/>
    <property type="match status" value="1"/>
</dbReference>
<reference evidence="7 8" key="1">
    <citation type="submission" date="2024-08" db="EMBL/GenBank/DDBJ databases">
        <title>Oceanimonas smirnovii Genome sequencing and assembly.</title>
        <authorList>
            <person name="Tang B."/>
        </authorList>
    </citation>
    <scope>NUCLEOTIDE SEQUENCE [LARGE SCALE GENOMIC DNA]</scope>
    <source>
        <strain evidence="7 8">OS2020-119</strain>
    </source>
</reference>
<evidence type="ECO:0000256" key="1">
    <source>
        <dbReference type="ARBA" id="ARBA00023015"/>
    </source>
</evidence>
<dbReference type="PROSITE" id="PS00622">
    <property type="entry name" value="HTH_LUXR_1"/>
    <property type="match status" value="1"/>
</dbReference>
<evidence type="ECO:0000313" key="7">
    <source>
        <dbReference type="EMBL" id="MFH7564301.1"/>
    </source>
</evidence>
<dbReference type="RefSeq" id="WP_395544888.1">
    <property type="nucleotide sequence ID" value="NZ_CP166302.1"/>
</dbReference>
<dbReference type="SUPFAM" id="SSF52172">
    <property type="entry name" value="CheY-like"/>
    <property type="match status" value="1"/>
</dbReference>
<dbReference type="PANTHER" id="PTHR44688">
    <property type="entry name" value="DNA-BINDING TRANSCRIPTIONAL ACTIVATOR DEVR_DOSR"/>
    <property type="match status" value="1"/>
</dbReference>
<dbReference type="SMART" id="SM00448">
    <property type="entry name" value="REC"/>
    <property type="match status" value="1"/>
</dbReference>
<evidence type="ECO:0000259" key="5">
    <source>
        <dbReference type="PROSITE" id="PS50043"/>
    </source>
</evidence>
<dbReference type="InterPro" id="IPR000792">
    <property type="entry name" value="Tscrpt_reg_LuxR_C"/>
</dbReference>
<dbReference type="Proteomes" id="UP001610706">
    <property type="component" value="Unassembled WGS sequence"/>
</dbReference>
<name>A0ABW7NYS3_9GAMM</name>
<keyword evidence="3" id="KW-0804">Transcription</keyword>
<keyword evidence="1" id="KW-0805">Transcription regulation</keyword>
<dbReference type="InterPro" id="IPR001789">
    <property type="entry name" value="Sig_transdc_resp-reg_receiver"/>
</dbReference>
<dbReference type="SMART" id="SM00421">
    <property type="entry name" value="HTH_LUXR"/>
    <property type="match status" value="1"/>
</dbReference>
<evidence type="ECO:0000259" key="6">
    <source>
        <dbReference type="PROSITE" id="PS50110"/>
    </source>
</evidence>
<dbReference type="PROSITE" id="PS50043">
    <property type="entry name" value="HTH_LUXR_2"/>
    <property type="match status" value="1"/>
</dbReference>
<dbReference type="InterPro" id="IPR011006">
    <property type="entry name" value="CheY-like_superfamily"/>
</dbReference>
<keyword evidence="8" id="KW-1185">Reference proteome</keyword>
<dbReference type="PRINTS" id="PR00038">
    <property type="entry name" value="HTHLUXR"/>
</dbReference>
<keyword evidence="4" id="KW-0597">Phosphoprotein</keyword>
<protein>
    <submittedName>
        <fullName evidence="7">Response regulator transcription factor</fullName>
    </submittedName>
</protein>
<dbReference type="InterPro" id="IPR036388">
    <property type="entry name" value="WH-like_DNA-bd_sf"/>
</dbReference>
<keyword evidence="2" id="KW-0238">DNA-binding</keyword>
<dbReference type="PANTHER" id="PTHR44688:SF16">
    <property type="entry name" value="DNA-BINDING TRANSCRIPTIONAL ACTIVATOR DEVR_DOSR"/>
    <property type="match status" value="1"/>
</dbReference>
<dbReference type="EMBL" id="JBGFTR010000003">
    <property type="protein sequence ID" value="MFH7564301.1"/>
    <property type="molecule type" value="Genomic_DNA"/>
</dbReference>
<dbReference type="Pfam" id="PF00072">
    <property type="entry name" value="Response_reg"/>
    <property type="match status" value="1"/>
</dbReference>
<comment type="caution">
    <text evidence="7">The sequence shown here is derived from an EMBL/GenBank/DDBJ whole genome shotgun (WGS) entry which is preliminary data.</text>
</comment>
<dbReference type="Gene3D" id="1.10.10.10">
    <property type="entry name" value="Winged helix-like DNA-binding domain superfamily/Winged helix DNA-binding domain"/>
    <property type="match status" value="1"/>
</dbReference>
<feature type="modified residue" description="4-aspartylphosphate" evidence="4">
    <location>
        <position position="51"/>
    </location>
</feature>
<evidence type="ECO:0000313" key="8">
    <source>
        <dbReference type="Proteomes" id="UP001610706"/>
    </source>
</evidence>
<feature type="domain" description="HTH luxR-type" evidence="5">
    <location>
        <begin position="128"/>
        <end position="194"/>
    </location>
</feature>
<organism evidence="7 8">
    <name type="scientific">Oceanimonas smirnovii</name>
    <dbReference type="NCBI Taxonomy" id="264574"/>
    <lineage>
        <taxon>Bacteria</taxon>
        <taxon>Pseudomonadati</taxon>
        <taxon>Pseudomonadota</taxon>
        <taxon>Gammaproteobacteria</taxon>
        <taxon>Aeromonadales</taxon>
        <taxon>Aeromonadaceae</taxon>
        <taxon>Oceanimonas</taxon>
    </lineage>
</organism>